<evidence type="ECO:0000256" key="2">
    <source>
        <dbReference type="PROSITE-ProRule" id="PRU00235"/>
    </source>
</evidence>
<dbReference type="InterPro" id="IPR051625">
    <property type="entry name" value="Signaling_Regulatory_Domain"/>
</dbReference>
<feature type="repeat" description="RCC1" evidence="2">
    <location>
        <begin position="599"/>
        <end position="648"/>
    </location>
</feature>
<dbReference type="SUPFAM" id="SSF50985">
    <property type="entry name" value="RCC1/BLIP-II"/>
    <property type="match status" value="3"/>
</dbReference>
<proteinExistence type="predicted"/>
<dbReference type="PROSITE" id="PS00626">
    <property type="entry name" value="RCC1_2"/>
    <property type="match status" value="1"/>
</dbReference>
<dbReference type="InterPro" id="IPR011333">
    <property type="entry name" value="SKP1/BTB/POZ_sf"/>
</dbReference>
<dbReference type="Proteomes" id="UP000198287">
    <property type="component" value="Unassembled WGS sequence"/>
</dbReference>
<gene>
    <name evidence="4" type="ORF">Fcan01_16189</name>
</gene>
<organism evidence="4 5">
    <name type="scientific">Folsomia candida</name>
    <name type="common">Springtail</name>
    <dbReference type="NCBI Taxonomy" id="158441"/>
    <lineage>
        <taxon>Eukaryota</taxon>
        <taxon>Metazoa</taxon>
        <taxon>Ecdysozoa</taxon>
        <taxon>Arthropoda</taxon>
        <taxon>Hexapoda</taxon>
        <taxon>Collembola</taxon>
        <taxon>Entomobryomorpha</taxon>
        <taxon>Isotomoidea</taxon>
        <taxon>Isotomidae</taxon>
        <taxon>Proisotominae</taxon>
        <taxon>Folsomia</taxon>
    </lineage>
</organism>
<dbReference type="PROSITE" id="PS50097">
    <property type="entry name" value="BTB"/>
    <property type="match status" value="1"/>
</dbReference>
<dbReference type="Pfam" id="PF25390">
    <property type="entry name" value="WD40_RLD"/>
    <property type="match status" value="2"/>
</dbReference>
<reference evidence="4 5" key="1">
    <citation type="submission" date="2015-12" db="EMBL/GenBank/DDBJ databases">
        <title>The genome of Folsomia candida.</title>
        <authorList>
            <person name="Faddeeva A."/>
            <person name="Derks M.F."/>
            <person name="Anvar Y."/>
            <person name="Smit S."/>
            <person name="Van Straalen N."/>
            <person name="Roelofs D."/>
        </authorList>
    </citation>
    <scope>NUCLEOTIDE SEQUENCE [LARGE SCALE GENOMIC DNA]</scope>
    <source>
        <strain evidence="4 5">VU population</strain>
        <tissue evidence="4">Whole body</tissue>
    </source>
</reference>
<dbReference type="InterPro" id="IPR058923">
    <property type="entry name" value="RCC1-like_dom"/>
</dbReference>
<feature type="repeat" description="RCC1" evidence="2">
    <location>
        <begin position="950"/>
        <end position="1002"/>
    </location>
</feature>
<dbReference type="Pfam" id="PF00651">
    <property type="entry name" value="BTB"/>
    <property type="match status" value="1"/>
</dbReference>
<evidence type="ECO:0000313" key="4">
    <source>
        <dbReference type="EMBL" id="OXA48781.1"/>
    </source>
</evidence>
<comment type="caution">
    <text evidence="4">The sequence shown here is derived from an EMBL/GenBank/DDBJ whole genome shotgun (WGS) entry which is preliminary data.</text>
</comment>
<protein>
    <submittedName>
        <fullName evidence="4">RCC1 and BTB domain-containing protein 1</fullName>
    </submittedName>
</protein>
<dbReference type="EMBL" id="LNIX01000011">
    <property type="protein sequence ID" value="OXA48781.1"/>
    <property type="molecule type" value="Genomic_DNA"/>
</dbReference>
<dbReference type="InterPro" id="IPR000210">
    <property type="entry name" value="BTB/POZ_dom"/>
</dbReference>
<evidence type="ECO:0000256" key="1">
    <source>
        <dbReference type="ARBA" id="ARBA00022737"/>
    </source>
</evidence>
<feature type="repeat" description="RCC1" evidence="2">
    <location>
        <begin position="193"/>
        <end position="245"/>
    </location>
</feature>
<dbReference type="OrthoDB" id="239701at2759"/>
<dbReference type="OMA" id="VWGEIHK"/>
<dbReference type="Pfam" id="PF00415">
    <property type="entry name" value="RCC1"/>
    <property type="match status" value="1"/>
</dbReference>
<dbReference type="PANTHER" id="PTHR22872:SF10">
    <property type="entry name" value="ULTRAVIOLET-B RECEPTOR UVR8"/>
    <property type="match status" value="1"/>
</dbReference>
<dbReference type="PRINTS" id="PR00633">
    <property type="entry name" value="RCCNDNSATION"/>
</dbReference>
<feature type="repeat" description="RCC1" evidence="2">
    <location>
        <begin position="1004"/>
        <end position="1056"/>
    </location>
</feature>
<sequence>MGTVEVLSWDWNVYDRLTTDTNRYAEGNKKKEIMGDLVELCTFQLTQKTIPLKELRKWKLFNPIGDGFLQNIRLAHVHDEVGFLVTANDDVYAINICTSPGIRTRASIPIKIDPLCRQTVKKFAIWSSKGPYFVLTADGRVLSWGDNYCGHLGIGTNDRLIPTPSLVKFEEGVRIAKIAVGYGHNLALTMDTSEVYSWGANERGQLGLGNTTDQNRPCKVAINLQHVRIQQISCTWGSSFAVSESGEVYSWGYNNYGELGIGSTTAVNAPTKLIIDQPVKKIACGSYHTILLTTTGVIYSTGYNVLGQLGTGINKNLTSPTKIPATLEIFDDICCYPWSHQSSAKSMDRSYVWGEIHKEIVGWNPIELASDLSNFPRLPPMFKGTAQIMFKSLCAINCAANPPTIRETLQTAIVSFRLGYTHICIGHKVYFAYLSPICFAIHVNAISAPDFSLKEYLFGPLPFPQESICYKIKFLNKRATMGDLVELRTFQLTQKTIPLKELRKWNLFNPIGDGFLQNVRLAHIDGQVGFLATTDDNVYALGTNAYGSLCIGSITRASIPVKIDPLCGQTVKVTGNLENIRIQQMSCNLYSSFALSESGDVYSWGYNGYGELCLGNTTGVNVPTKIIIDKLVKKIANGLHHTLLLTTSGEIYASGHNAQRQLGTGNTTNLSTSTKIAENLGIFDDISCMPFSNLSSAKSADKIFVWGEIHKGVTCINPTELENLSNFPPLNFIKFKGTAQIMHQSLSASNCAENPPTIRETLQTAIYVQLIRNYANPIELQDIKRETFYALLYYLYTDKLYFSDGEIDKILGLLDQADVSGQDLKQFVKAWAARCEEAKSASMGDLVELRTFQQTQKTIPLKELRKWKLFNTIGDGFLLNVRLAHVHEELGFLVTTDDDVYAFGTSYSGSLGIGSITRASIPVKIDPLCGQMVKEFAIGSSHCFAITADGRVFAWGDNSHGELGIGTNDPSISTPTLVKFDEGIKIDKIAVGGSHTLGLTMDTAEVFSWGWNVHGQLGLGNATHQNKPCKVTGNLQNIRIQQISCSFYSWFALSESGDVYSWGYKGYGQLCLGNTTGVNVPTKIIIDKPVKKIANGLYHTLLLTTSGEIYASGYNGRGQLGTGNTTNLSTPTKIAATLGIFDDISCMPFSNQSSAKSADKIFVWGEIHKGVTCINPTELENLSNFPPLNFIKFKGTAQIMHQSLSASNCAENPPTIRETLQTAIDGAGTDVAFKLEGHLIRVHKPILILRSDYFSRKFSQDWKQLDNPIELQDIKRDTFYALLYYLYTDKIYFSDTEIDRILDLLKLADMYCDDGLKGKCESVLEKQLSLENVFTIYALAGEFNAQFLLDSAFNFGVDNWVEISSSAVLDQATLSEQDWKQFVKAWAAKYKDARVGEKSN</sequence>
<dbReference type="Gene3D" id="2.130.10.30">
    <property type="entry name" value="Regulator of chromosome condensation 1/beta-lactamase-inhibitor protein II"/>
    <property type="match status" value="3"/>
</dbReference>
<dbReference type="InterPro" id="IPR009091">
    <property type="entry name" value="RCC1/BLIP-II"/>
</dbReference>
<dbReference type="SUPFAM" id="SSF54695">
    <property type="entry name" value="POZ domain"/>
    <property type="match status" value="1"/>
</dbReference>
<evidence type="ECO:0000259" key="3">
    <source>
        <dbReference type="PROSITE" id="PS50097"/>
    </source>
</evidence>
<dbReference type="PROSITE" id="PS50012">
    <property type="entry name" value="RCC1_3"/>
    <property type="match status" value="8"/>
</dbReference>
<dbReference type="Gene3D" id="3.30.710.10">
    <property type="entry name" value="Potassium Channel Kv1.1, Chain A"/>
    <property type="match status" value="1"/>
</dbReference>
<name>A0A226DVR3_FOLCA</name>
<dbReference type="PANTHER" id="PTHR22872">
    <property type="entry name" value="BTK-BINDING PROTEIN-RELATED"/>
    <property type="match status" value="1"/>
</dbReference>
<dbReference type="InterPro" id="IPR000408">
    <property type="entry name" value="Reg_chr_condens"/>
</dbReference>
<keyword evidence="5" id="KW-1185">Reference proteome</keyword>
<feature type="repeat" description="RCC1" evidence="2">
    <location>
        <begin position="139"/>
        <end position="191"/>
    </location>
</feature>
<dbReference type="CDD" id="cd18186">
    <property type="entry name" value="BTB_POZ_ZBTB_KLHL-like"/>
    <property type="match status" value="1"/>
</dbReference>
<evidence type="ECO:0000313" key="5">
    <source>
        <dbReference type="Proteomes" id="UP000198287"/>
    </source>
</evidence>
<feature type="domain" description="BTB" evidence="3">
    <location>
        <begin position="1229"/>
        <end position="1295"/>
    </location>
</feature>
<keyword evidence="1" id="KW-0677">Repeat</keyword>
<feature type="repeat" description="RCC1" evidence="2">
    <location>
        <begin position="246"/>
        <end position="295"/>
    </location>
</feature>
<accession>A0A226DVR3</accession>
<dbReference type="SMART" id="SM00225">
    <property type="entry name" value="BTB"/>
    <property type="match status" value="1"/>
</dbReference>
<feature type="repeat" description="RCC1" evidence="2">
    <location>
        <begin position="898"/>
        <end position="949"/>
    </location>
</feature>
<feature type="repeat" description="RCC1" evidence="2">
    <location>
        <begin position="1057"/>
        <end position="1106"/>
    </location>
</feature>